<reference evidence="5" key="1">
    <citation type="journal article" date="2018" name="Gigascience">
        <title>Genome assembly of the Pink Ipe (Handroanthus impetiginosus, Bignoniaceae), a highly valued, ecologically keystone Neotropical timber forest tree.</title>
        <authorList>
            <person name="Silva-Junior O.B."/>
            <person name="Grattapaglia D."/>
            <person name="Novaes E."/>
            <person name="Collevatti R.G."/>
        </authorList>
    </citation>
    <scope>NUCLEOTIDE SEQUENCE [LARGE SCALE GENOMIC DNA]</scope>
    <source>
        <strain evidence="5">cv. UFG-1</strain>
    </source>
</reference>
<evidence type="ECO:0008006" key="6">
    <source>
        <dbReference type="Google" id="ProtNLM"/>
    </source>
</evidence>
<dbReference type="GO" id="GO:0051560">
    <property type="term" value="P:mitochondrial calcium ion homeostasis"/>
    <property type="evidence" value="ECO:0007669"/>
    <property type="project" value="TreeGrafter"/>
</dbReference>
<keyword evidence="2" id="KW-0677">Repeat</keyword>
<protein>
    <recommendedName>
        <fullName evidence="6">EF-hand domain-containing protein</fullName>
    </recommendedName>
</protein>
<keyword evidence="5" id="KW-1185">Reference proteome</keyword>
<dbReference type="STRING" id="429701.A0A2G9GAM3"/>
<sequence length="137" mass="15860">MKVMTLMRAHNRQGAVHSNGLRAGHKLVGSGENGGLLEYFFGRDGKHLLPHDKFVQFLRDLHDEMVKLEFAHYDYKLRGTISAKDFAMSMVASTDLKHLNKLLDCVDDIDNQPNLFNIRITPEEFKNFAELRRNFFH</sequence>
<dbReference type="Proteomes" id="UP000231279">
    <property type="component" value="Unassembled WGS sequence"/>
</dbReference>
<dbReference type="PANTHER" id="PTHR12294">
    <property type="entry name" value="EF HAND DOMAIN FAMILY A1,A2-RELATED"/>
    <property type="match status" value="1"/>
</dbReference>
<organism evidence="4 5">
    <name type="scientific">Handroanthus impetiginosus</name>
    <dbReference type="NCBI Taxonomy" id="429701"/>
    <lineage>
        <taxon>Eukaryota</taxon>
        <taxon>Viridiplantae</taxon>
        <taxon>Streptophyta</taxon>
        <taxon>Embryophyta</taxon>
        <taxon>Tracheophyta</taxon>
        <taxon>Spermatophyta</taxon>
        <taxon>Magnoliopsida</taxon>
        <taxon>eudicotyledons</taxon>
        <taxon>Gunneridae</taxon>
        <taxon>Pentapetalae</taxon>
        <taxon>asterids</taxon>
        <taxon>lamiids</taxon>
        <taxon>Lamiales</taxon>
        <taxon>Bignoniaceae</taxon>
        <taxon>Crescentiina</taxon>
        <taxon>Tabebuia alliance</taxon>
        <taxon>Handroanthus</taxon>
    </lineage>
</organism>
<dbReference type="EMBL" id="NKXS01005960">
    <property type="protein sequence ID" value="PIN02358.1"/>
    <property type="molecule type" value="Genomic_DNA"/>
</dbReference>
<dbReference type="InterPro" id="IPR039800">
    <property type="entry name" value="MICU1/2/3"/>
</dbReference>
<dbReference type="PANTHER" id="PTHR12294:SF23">
    <property type="entry name" value="CALCIUM UPTAKE PROTEIN, MITOCHONDRIAL"/>
    <property type="match status" value="1"/>
</dbReference>
<evidence type="ECO:0000256" key="1">
    <source>
        <dbReference type="ARBA" id="ARBA00004273"/>
    </source>
</evidence>
<proteinExistence type="predicted"/>
<dbReference type="OrthoDB" id="186625at2759"/>
<dbReference type="InterPro" id="IPR011992">
    <property type="entry name" value="EF-hand-dom_pair"/>
</dbReference>
<evidence type="ECO:0000313" key="4">
    <source>
        <dbReference type="EMBL" id="PIN02358.1"/>
    </source>
</evidence>
<comment type="subcellular location">
    <subcellularLocation>
        <location evidence="1">Mitochondrion inner membrane</location>
    </subcellularLocation>
</comment>
<gene>
    <name evidence="4" type="ORF">CDL12_25135</name>
</gene>
<dbReference type="GO" id="GO:0036444">
    <property type="term" value="P:calcium import into the mitochondrion"/>
    <property type="evidence" value="ECO:0007669"/>
    <property type="project" value="TreeGrafter"/>
</dbReference>
<evidence type="ECO:0000256" key="2">
    <source>
        <dbReference type="ARBA" id="ARBA00022737"/>
    </source>
</evidence>
<comment type="caution">
    <text evidence="4">The sequence shown here is derived from an EMBL/GenBank/DDBJ whole genome shotgun (WGS) entry which is preliminary data.</text>
</comment>
<dbReference type="AlphaFoldDB" id="A0A2G9GAM3"/>
<evidence type="ECO:0000256" key="3">
    <source>
        <dbReference type="ARBA" id="ARBA00023136"/>
    </source>
</evidence>
<keyword evidence="3" id="KW-0472">Membrane</keyword>
<accession>A0A2G9GAM3</accession>
<dbReference type="GO" id="GO:1990246">
    <property type="term" value="C:uniplex complex"/>
    <property type="evidence" value="ECO:0007669"/>
    <property type="project" value="TreeGrafter"/>
</dbReference>
<dbReference type="GO" id="GO:0005509">
    <property type="term" value="F:calcium ion binding"/>
    <property type="evidence" value="ECO:0007669"/>
    <property type="project" value="InterPro"/>
</dbReference>
<name>A0A2G9GAM3_9LAMI</name>
<evidence type="ECO:0000313" key="5">
    <source>
        <dbReference type="Proteomes" id="UP000231279"/>
    </source>
</evidence>
<dbReference type="SUPFAM" id="SSF47473">
    <property type="entry name" value="EF-hand"/>
    <property type="match status" value="1"/>
</dbReference>